<dbReference type="PANTHER" id="PTHR47723">
    <property type="entry name" value="OS05G0353850 PROTEIN"/>
    <property type="match status" value="1"/>
</dbReference>
<dbReference type="InterPro" id="IPR002156">
    <property type="entry name" value="RNaseH_domain"/>
</dbReference>
<dbReference type="InterPro" id="IPR012337">
    <property type="entry name" value="RNaseH-like_sf"/>
</dbReference>
<dbReference type="PANTHER" id="PTHR47723:SF19">
    <property type="entry name" value="POLYNUCLEOTIDYL TRANSFERASE, RIBONUCLEASE H-LIKE SUPERFAMILY PROTEIN"/>
    <property type="match status" value="1"/>
</dbReference>
<sequence length="111" mass="11604">MEAPSPDGAVFADSGEAGVGIVIQNENGEVMAALSEKIALPSLVEILEMVAARRAAVFAVELGFQRVIFESDAAGVIKALSMRDLALALAGHLVKDFLSIAGSLRTFSLPY</sequence>
<dbReference type="Proteomes" id="UP000594261">
    <property type="component" value="Chromosome 11"/>
</dbReference>
<dbReference type="EnsemblPlants" id="QL11p020651:mrna">
    <property type="protein sequence ID" value="QL11p020651:mrna:CDS:1"/>
    <property type="gene ID" value="QL11p020651"/>
</dbReference>
<reference evidence="2 3" key="1">
    <citation type="journal article" date="2016" name="G3 (Bethesda)">
        <title>First Draft Assembly and Annotation of the Genome of a California Endemic Oak Quercus lobata Nee (Fagaceae).</title>
        <authorList>
            <person name="Sork V.L."/>
            <person name="Fitz-Gibbon S.T."/>
            <person name="Puiu D."/>
            <person name="Crepeau M."/>
            <person name="Gugger P.F."/>
            <person name="Sherman R."/>
            <person name="Stevens K."/>
            <person name="Langley C.H."/>
            <person name="Pellegrini M."/>
            <person name="Salzberg S.L."/>
        </authorList>
    </citation>
    <scope>NUCLEOTIDE SEQUENCE [LARGE SCALE GENOMIC DNA]</scope>
    <source>
        <strain evidence="2 3">cv. SW786</strain>
    </source>
</reference>
<reference evidence="2" key="2">
    <citation type="submission" date="2021-01" db="UniProtKB">
        <authorList>
            <consortium name="EnsemblPlants"/>
        </authorList>
    </citation>
    <scope>IDENTIFICATION</scope>
</reference>
<protein>
    <recommendedName>
        <fullName evidence="1">RNase H type-1 domain-containing protein</fullName>
    </recommendedName>
</protein>
<dbReference type="GO" id="GO:0004523">
    <property type="term" value="F:RNA-DNA hybrid ribonuclease activity"/>
    <property type="evidence" value="ECO:0007669"/>
    <property type="project" value="InterPro"/>
</dbReference>
<dbReference type="SUPFAM" id="SSF53098">
    <property type="entry name" value="Ribonuclease H-like"/>
    <property type="match status" value="1"/>
</dbReference>
<dbReference type="Pfam" id="PF13456">
    <property type="entry name" value="RVT_3"/>
    <property type="match status" value="1"/>
</dbReference>
<dbReference type="InterPro" id="IPR036397">
    <property type="entry name" value="RNaseH_sf"/>
</dbReference>
<dbReference type="GO" id="GO:0003676">
    <property type="term" value="F:nucleic acid binding"/>
    <property type="evidence" value="ECO:0007669"/>
    <property type="project" value="InterPro"/>
</dbReference>
<dbReference type="Gramene" id="QL11p020651:mrna">
    <property type="protein sequence ID" value="QL11p020651:mrna:CDS:1"/>
    <property type="gene ID" value="QL11p020651"/>
</dbReference>
<keyword evidence="3" id="KW-1185">Reference proteome</keyword>
<accession>A0A7N2MVF7</accession>
<dbReference type="Gene3D" id="3.30.420.10">
    <property type="entry name" value="Ribonuclease H-like superfamily/Ribonuclease H"/>
    <property type="match status" value="1"/>
</dbReference>
<dbReference type="EMBL" id="LRBV02000011">
    <property type="status" value="NOT_ANNOTATED_CDS"/>
    <property type="molecule type" value="Genomic_DNA"/>
</dbReference>
<name>A0A7N2MVF7_QUELO</name>
<evidence type="ECO:0000313" key="2">
    <source>
        <dbReference type="EnsemblPlants" id="QL11p020651:mrna:CDS:1"/>
    </source>
</evidence>
<dbReference type="InParanoid" id="A0A7N2MVF7"/>
<evidence type="ECO:0000259" key="1">
    <source>
        <dbReference type="Pfam" id="PF13456"/>
    </source>
</evidence>
<proteinExistence type="predicted"/>
<dbReference type="InterPro" id="IPR053151">
    <property type="entry name" value="RNase_H-like"/>
</dbReference>
<organism evidence="2 3">
    <name type="scientific">Quercus lobata</name>
    <name type="common">Valley oak</name>
    <dbReference type="NCBI Taxonomy" id="97700"/>
    <lineage>
        <taxon>Eukaryota</taxon>
        <taxon>Viridiplantae</taxon>
        <taxon>Streptophyta</taxon>
        <taxon>Embryophyta</taxon>
        <taxon>Tracheophyta</taxon>
        <taxon>Spermatophyta</taxon>
        <taxon>Magnoliopsida</taxon>
        <taxon>eudicotyledons</taxon>
        <taxon>Gunneridae</taxon>
        <taxon>Pentapetalae</taxon>
        <taxon>rosids</taxon>
        <taxon>fabids</taxon>
        <taxon>Fagales</taxon>
        <taxon>Fagaceae</taxon>
        <taxon>Quercus</taxon>
    </lineage>
</organism>
<dbReference type="AlphaFoldDB" id="A0A7N2MVF7"/>
<evidence type="ECO:0000313" key="3">
    <source>
        <dbReference type="Proteomes" id="UP000594261"/>
    </source>
</evidence>
<feature type="domain" description="RNase H type-1" evidence="1">
    <location>
        <begin position="7"/>
        <end position="108"/>
    </location>
</feature>